<evidence type="ECO:0000256" key="1">
    <source>
        <dbReference type="SAM" id="MobiDB-lite"/>
    </source>
</evidence>
<comment type="caution">
    <text evidence="2">The sequence shown here is derived from an EMBL/GenBank/DDBJ whole genome shotgun (WGS) entry which is preliminary data.</text>
</comment>
<evidence type="ECO:0000313" key="2">
    <source>
        <dbReference type="EMBL" id="KAG5847145.1"/>
    </source>
</evidence>
<dbReference type="AlphaFoldDB" id="A0A9D3MDT9"/>
<dbReference type="EMBL" id="JAFIRN010000006">
    <property type="protein sequence ID" value="KAG5847145.1"/>
    <property type="molecule type" value="Genomic_DNA"/>
</dbReference>
<evidence type="ECO:0000313" key="3">
    <source>
        <dbReference type="Proteomes" id="UP001044222"/>
    </source>
</evidence>
<feature type="region of interest" description="Disordered" evidence="1">
    <location>
        <begin position="1"/>
        <end position="27"/>
    </location>
</feature>
<reference evidence="2" key="1">
    <citation type="submission" date="2021-01" db="EMBL/GenBank/DDBJ databases">
        <title>A chromosome-scale assembly of European eel, Anguilla anguilla.</title>
        <authorList>
            <person name="Henkel C."/>
            <person name="Jong-Raadsen S.A."/>
            <person name="Dufour S."/>
            <person name="Weltzien F.-A."/>
            <person name="Palstra A.P."/>
            <person name="Pelster B."/>
            <person name="Spaink H.P."/>
            <person name="Van Den Thillart G.E."/>
            <person name="Jansen H."/>
            <person name="Zahm M."/>
            <person name="Klopp C."/>
            <person name="Cedric C."/>
            <person name="Louis A."/>
            <person name="Berthelot C."/>
            <person name="Parey E."/>
            <person name="Roest Crollius H."/>
            <person name="Montfort J."/>
            <person name="Robinson-Rechavi M."/>
            <person name="Bucao C."/>
            <person name="Bouchez O."/>
            <person name="Gislard M."/>
            <person name="Lluch J."/>
            <person name="Milhes M."/>
            <person name="Lampietro C."/>
            <person name="Lopez Roques C."/>
            <person name="Donnadieu C."/>
            <person name="Braasch I."/>
            <person name="Desvignes T."/>
            <person name="Postlethwait J."/>
            <person name="Bobe J."/>
            <person name="Guiguen Y."/>
            <person name="Dirks R."/>
        </authorList>
    </citation>
    <scope>NUCLEOTIDE SEQUENCE</scope>
    <source>
        <strain evidence="2">Tag_6206</strain>
        <tissue evidence="2">Liver</tissue>
    </source>
</reference>
<keyword evidence="3" id="KW-1185">Reference proteome</keyword>
<organism evidence="2 3">
    <name type="scientific">Anguilla anguilla</name>
    <name type="common">European freshwater eel</name>
    <name type="synonym">Muraena anguilla</name>
    <dbReference type="NCBI Taxonomy" id="7936"/>
    <lineage>
        <taxon>Eukaryota</taxon>
        <taxon>Metazoa</taxon>
        <taxon>Chordata</taxon>
        <taxon>Craniata</taxon>
        <taxon>Vertebrata</taxon>
        <taxon>Euteleostomi</taxon>
        <taxon>Actinopterygii</taxon>
        <taxon>Neopterygii</taxon>
        <taxon>Teleostei</taxon>
        <taxon>Anguilliformes</taxon>
        <taxon>Anguillidae</taxon>
        <taxon>Anguilla</taxon>
    </lineage>
</organism>
<sequence>MPSGGKMADHSTAGILASPSCSSPGRGDSVCARRFTFMECNKVISICGQHSMFFLFRKFYDKHHFNEFTASL</sequence>
<dbReference type="Proteomes" id="UP001044222">
    <property type="component" value="Chromosome 6"/>
</dbReference>
<gene>
    <name evidence="2" type="ORF">ANANG_G00122910</name>
</gene>
<accession>A0A9D3MDT9</accession>
<protein>
    <submittedName>
        <fullName evidence="2">Uncharacterized protein</fullName>
    </submittedName>
</protein>
<proteinExistence type="predicted"/>
<name>A0A9D3MDT9_ANGAN</name>